<accession>A0AAN8P9H4</accession>
<evidence type="ECO:0000259" key="1">
    <source>
        <dbReference type="PROSITE" id="PS50888"/>
    </source>
</evidence>
<dbReference type="EMBL" id="JAZGQO010000014">
    <property type="protein sequence ID" value="KAK6171104.1"/>
    <property type="molecule type" value="Genomic_DNA"/>
</dbReference>
<dbReference type="Pfam" id="PF00010">
    <property type="entry name" value="HLH"/>
    <property type="match status" value="1"/>
</dbReference>
<keyword evidence="3" id="KW-1185">Reference proteome</keyword>
<evidence type="ECO:0000313" key="3">
    <source>
        <dbReference type="Proteomes" id="UP001347796"/>
    </source>
</evidence>
<protein>
    <recommendedName>
        <fullName evidence="1">BHLH domain-containing protein</fullName>
    </recommendedName>
</protein>
<dbReference type="Proteomes" id="UP001347796">
    <property type="component" value="Unassembled WGS sequence"/>
</dbReference>
<dbReference type="InterPro" id="IPR011598">
    <property type="entry name" value="bHLH_dom"/>
</dbReference>
<name>A0AAN8P9H4_PATCE</name>
<dbReference type="CDD" id="cd11428">
    <property type="entry name" value="bHLH_TS_NGN"/>
    <property type="match status" value="1"/>
</dbReference>
<sequence length="259" mass="29137">MNDVEVGLMSCIKADDTPTSCVLHIDAGRPVQVVPENDGDKLINEASSATQMHLPVADDRVEATSVCAKELPDKAKKKKVTKPRLKKRNPNQIMMLKKCRRNKANDRERNRMHSLNNALESLRQVLPTFPEDAKLTKIETLRLAHNYIYALTQFTQIIDSNSSVSDNMLEGDHVDKLTRNTMISSGSNQSSFDFNYNSNNRFSQLGMSALFSGNHALPSSAVNFKDTSFVSSNDKTFSQETFNDFVEDYTSWDSNLVNY</sequence>
<dbReference type="PROSITE" id="PS50888">
    <property type="entry name" value="BHLH"/>
    <property type="match status" value="1"/>
</dbReference>
<dbReference type="GO" id="GO:0061564">
    <property type="term" value="P:axon development"/>
    <property type="evidence" value="ECO:0007669"/>
    <property type="project" value="TreeGrafter"/>
</dbReference>
<dbReference type="InterPro" id="IPR036638">
    <property type="entry name" value="HLH_DNA-bd_sf"/>
</dbReference>
<dbReference type="GO" id="GO:0005634">
    <property type="term" value="C:nucleus"/>
    <property type="evidence" value="ECO:0007669"/>
    <property type="project" value="TreeGrafter"/>
</dbReference>
<dbReference type="InterPro" id="IPR050359">
    <property type="entry name" value="bHLH_transcription_factors"/>
</dbReference>
<organism evidence="2 3">
    <name type="scientific">Patella caerulea</name>
    <name type="common">Rayed Mediterranean limpet</name>
    <dbReference type="NCBI Taxonomy" id="87958"/>
    <lineage>
        <taxon>Eukaryota</taxon>
        <taxon>Metazoa</taxon>
        <taxon>Spiralia</taxon>
        <taxon>Lophotrochozoa</taxon>
        <taxon>Mollusca</taxon>
        <taxon>Gastropoda</taxon>
        <taxon>Patellogastropoda</taxon>
        <taxon>Patelloidea</taxon>
        <taxon>Patellidae</taxon>
        <taxon>Patella</taxon>
    </lineage>
</organism>
<dbReference type="GO" id="GO:0007423">
    <property type="term" value="P:sensory organ development"/>
    <property type="evidence" value="ECO:0007669"/>
    <property type="project" value="TreeGrafter"/>
</dbReference>
<dbReference type="GO" id="GO:0000981">
    <property type="term" value="F:DNA-binding transcription factor activity, RNA polymerase II-specific"/>
    <property type="evidence" value="ECO:0007669"/>
    <property type="project" value="TreeGrafter"/>
</dbReference>
<dbReference type="SMART" id="SM00353">
    <property type="entry name" value="HLH"/>
    <property type="match status" value="1"/>
</dbReference>
<gene>
    <name evidence="2" type="ORF">SNE40_019362</name>
</gene>
<dbReference type="PANTHER" id="PTHR19290">
    <property type="entry name" value="BASIC HELIX-LOOP-HELIX PROTEIN NEUROGENIN-RELATED"/>
    <property type="match status" value="1"/>
</dbReference>
<proteinExistence type="predicted"/>
<dbReference type="AlphaFoldDB" id="A0AAN8P9H4"/>
<dbReference type="GO" id="GO:0046983">
    <property type="term" value="F:protein dimerization activity"/>
    <property type="evidence" value="ECO:0007669"/>
    <property type="project" value="InterPro"/>
</dbReference>
<dbReference type="GO" id="GO:0070888">
    <property type="term" value="F:E-box binding"/>
    <property type="evidence" value="ECO:0007669"/>
    <property type="project" value="TreeGrafter"/>
</dbReference>
<reference evidence="2 3" key="1">
    <citation type="submission" date="2024-01" db="EMBL/GenBank/DDBJ databases">
        <title>The genome of the rayed Mediterranean limpet Patella caerulea (Linnaeus, 1758).</title>
        <authorList>
            <person name="Anh-Thu Weber A."/>
            <person name="Halstead-Nussloch G."/>
        </authorList>
    </citation>
    <scope>NUCLEOTIDE SEQUENCE [LARGE SCALE GENOMIC DNA]</scope>
    <source>
        <strain evidence="2">AATW-2023a</strain>
        <tissue evidence="2">Whole specimen</tissue>
    </source>
</reference>
<dbReference type="PANTHER" id="PTHR19290:SF163">
    <property type="entry name" value="BASIC HELIX-LOOP-HELIX NEURAL TRANSCRIPTION FACTOR TAP"/>
    <property type="match status" value="1"/>
</dbReference>
<comment type="caution">
    <text evidence="2">The sequence shown here is derived from an EMBL/GenBank/DDBJ whole genome shotgun (WGS) entry which is preliminary data.</text>
</comment>
<dbReference type="Gene3D" id="4.10.280.10">
    <property type="entry name" value="Helix-loop-helix DNA-binding domain"/>
    <property type="match status" value="1"/>
</dbReference>
<dbReference type="SUPFAM" id="SSF47459">
    <property type="entry name" value="HLH, helix-loop-helix DNA-binding domain"/>
    <property type="match status" value="1"/>
</dbReference>
<feature type="domain" description="BHLH" evidence="1">
    <location>
        <begin position="99"/>
        <end position="151"/>
    </location>
</feature>
<evidence type="ECO:0000313" key="2">
    <source>
        <dbReference type="EMBL" id="KAK6171104.1"/>
    </source>
</evidence>
<dbReference type="GO" id="GO:0045944">
    <property type="term" value="P:positive regulation of transcription by RNA polymerase II"/>
    <property type="evidence" value="ECO:0007669"/>
    <property type="project" value="TreeGrafter"/>
</dbReference>